<feature type="transmembrane region" description="Helical" evidence="1">
    <location>
        <begin position="20"/>
        <end position="38"/>
    </location>
</feature>
<reference evidence="2 3" key="1">
    <citation type="submission" date="2020-07" db="EMBL/GenBank/DDBJ databases">
        <title>Halosimplex litoreum sp. nov. and Halosimplex rubrum sp. nov., isolated from different salt environments.</title>
        <authorList>
            <person name="Cui H."/>
        </authorList>
    </citation>
    <scope>NUCLEOTIDE SEQUENCE [LARGE SCALE GENOMIC DNA]</scope>
    <source>
        <strain evidence="2 3">R2</strain>
    </source>
</reference>
<evidence type="ECO:0000256" key="1">
    <source>
        <dbReference type="SAM" id="Phobius"/>
    </source>
</evidence>
<dbReference type="AlphaFoldDB" id="A0A7D5P986"/>
<dbReference type="GeneID" id="56081460"/>
<protein>
    <submittedName>
        <fullName evidence="2">Uncharacterized protein</fullName>
    </submittedName>
</protein>
<dbReference type="Proteomes" id="UP000509346">
    <property type="component" value="Chromosome"/>
</dbReference>
<evidence type="ECO:0000313" key="3">
    <source>
        <dbReference type="Proteomes" id="UP000509346"/>
    </source>
</evidence>
<organism evidence="2 3">
    <name type="scientific">Halosimplex pelagicum</name>
    <dbReference type="NCBI Taxonomy" id="869886"/>
    <lineage>
        <taxon>Archaea</taxon>
        <taxon>Methanobacteriati</taxon>
        <taxon>Methanobacteriota</taxon>
        <taxon>Stenosarchaea group</taxon>
        <taxon>Halobacteria</taxon>
        <taxon>Halobacteriales</taxon>
        <taxon>Haloarculaceae</taxon>
        <taxon>Halosimplex</taxon>
    </lineage>
</organism>
<sequence length="47" mass="5456">MIANWQWLVLRTTPPRSWGWLWLLLAVSVSAVLLYGLWRLSTVETAT</sequence>
<gene>
    <name evidence="2" type="ORF">HZS54_02685</name>
</gene>
<evidence type="ECO:0000313" key="2">
    <source>
        <dbReference type="EMBL" id="QLH80602.1"/>
    </source>
</evidence>
<keyword evidence="1" id="KW-0472">Membrane</keyword>
<dbReference type="EMBL" id="CP058909">
    <property type="protein sequence ID" value="QLH80602.1"/>
    <property type="molecule type" value="Genomic_DNA"/>
</dbReference>
<keyword evidence="1" id="KW-0812">Transmembrane</keyword>
<proteinExistence type="predicted"/>
<name>A0A7D5P986_9EURY</name>
<dbReference type="KEGG" id="hpel:HZS54_02685"/>
<accession>A0A7D5P986</accession>
<dbReference type="RefSeq" id="WP_179920428.1">
    <property type="nucleotide sequence ID" value="NZ_CP058909.1"/>
</dbReference>
<keyword evidence="3" id="KW-1185">Reference proteome</keyword>
<keyword evidence="1" id="KW-1133">Transmembrane helix</keyword>